<keyword evidence="3 6" id="KW-0732">Signal</keyword>
<dbReference type="InterPro" id="IPR038408">
    <property type="entry name" value="GNK2_sf"/>
</dbReference>
<name>A0ABR2M8B7_9ASPA</name>
<feature type="chain" id="PRO_5046381329" description="Gnk2-homologous domain-containing protein" evidence="6">
    <location>
        <begin position="20"/>
        <end position="200"/>
    </location>
</feature>
<organism evidence="8 9">
    <name type="scientific">Platanthera guangdongensis</name>
    <dbReference type="NCBI Taxonomy" id="2320717"/>
    <lineage>
        <taxon>Eukaryota</taxon>
        <taxon>Viridiplantae</taxon>
        <taxon>Streptophyta</taxon>
        <taxon>Embryophyta</taxon>
        <taxon>Tracheophyta</taxon>
        <taxon>Spermatophyta</taxon>
        <taxon>Magnoliopsida</taxon>
        <taxon>Liliopsida</taxon>
        <taxon>Asparagales</taxon>
        <taxon>Orchidaceae</taxon>
        <taxon>Orchidoideae</taxon>
        <taxon>Orchideae</taxon>
        <taxon>Orchidinae</taxon>
        <taxon>Platanthera</taxon>
    </lineage>
</organism>
<reference evidence="8 9" key="1">
    <citation type="journal article" date="2022" name="Nat. Plants">
        <title>Genomes of leafy and leafless Platanthera orchids illuminate the evolution of mycoheterotrophy.</title>
        <authorList>
            <person name="Li M.H."/>
            <person name="Liu K.W."/>
            <person name="Li Z."/>
            <person name="Lu H.C."/>
            <person name="Ye Q.L."/>
            <person name="Zhang D."/>
            <person name="Wang J.Y."/>
            <person name="Li Y.F."/>
            <person name="Zhong Z.M."/>
            <person name="Liu X."/>
            <person name="Yu X."/>
            <person name="Liu D.K."/>
            <person name="Tu X.D."/>
            <person name="Liu B."/>
            <person name="Hao Y."/>
            <person name="Liao X.Y."/>
            <person name="Jiang Y.T."/>
            <person name="Sun W.H."/>
            <person name="Chen J."/>
            <person name="Chen Y.Q."/>
            <person name="Ai Y."/>
            <person name="Zhai J.W."/>
            <person name="Wu S.S."/>
            <person name="Zhou Z."/>
            <person name="Hsiao Y.Y."/>
            <person name="Wu W.L."/>
            <person name="Chen Y.Y."/>
            <person name="Lin Y.F."/>
            <person name="Hsu J.L."/>
            <person name="Li C.Y."/>
            <person name="Wang Z.W."/>
            <person name="Zhao X."/>
            <person name="Zhong W.Y."/>
            <person name="Ma X.K."/>
            <person name="Ma L."/>
            <person name="Huang J."/>
            <person name="Chen G.Z."/>
            <person name="Huang M.Z."/>
            <person name="Huang L."/>
            <person name="Peng D.H."/>
            <person name="Luo Y.B."/>
            <person name="Zou S.Q."/>
            <person name="Chen S.P."/>
            <person name="Lan S."/>
            <person name="Tsai W.C."/>
            <person name="Van de Peer Y."/>
            <person name="Liu Z.J."/>
        </authorList>
    </citation>
    <scope>NUCLEOTIDE SEQUENCE [LARGE SCALE GENOMIC DNA]</scope>
    <source>
        <strain evidence="8">Lor288</strain>
    </source>
</reference>
<keyword evidence="2" id="KW-0964">Secreted</keyword>
<dbReference type="Gene3D" id="3.30.430.20">
    <property type="entry name" value="Gnk2 domain, C-X8-C-X2-C motif"/>
    <property type="match status" value="1"/>
</dbReference>
<evidence type="ECO:0000256" key="5">
    <source>
        <dbReference type="ARBA" id="ARBA00038515"/>
    </source>
</evidence>
<evidence type="ECO:0000256" key="2">
    <source>
        <dbReference type="ARBA" id="ARBA00022525"/>
    </source>
</evidence>
<keyword evidence="9" id="KW-1185">Reference proteome</keyword>
<dbReference type="InterPro" id="IPR050581">
    <property type="entry name" value="CRR_secretory_protein"/>
</dbReference>
<evidence type="ECO:0000256" key="6">
    <source>
        <dbReference type="SAM" id="SignalP"/>
    </source>
</evidence>
<dbReference type="InterPro" id="IPR002902">
    <property type="entry name" value="GNK2"/>
</dbReference>
<gene>
    <name evidence="8" type="ORF">KSP40_PGU011646</name>
</gene>
<dbReference type="Proteomes" id="UP001412067">
    <property type="component" value="Unassembled WGS sequence"/>
</dbReference>
<evidence type="ECO:0000256" key="3">
    <source>
        <dbReference type="ARBA" id="ARBA00022729"/>
    </source>
</evidence>
<dbReference type="PANTHER" id="PTHR32411">
    <property type="entry name" value="CYSTEINE-RICH REPEAT SECRETORY PROTEIN 38-RELATED"/>
    <property type="match status" value="1"/>
</dbReference>
<comment type="similarity">
    <text evidence="5">Belongs to the cysteine-rich repeat secretory protein family.</text>
</comment>
<feature type="domain" description="Gnk2-homologous" evidence="7">
    <location>
        <begin position="19"/>
        <end position="121"/>
    </location>
</feature>
<evidence type="ECO:0000313" key="9">
    <source>
        <dbReference type="Proteomes" id="UP001412067"/>
    </source>
</evidence>
<dbReference type="CDD" id="cd23509">
    <property type="entry name" value="Gnk2-like"/>
    <property type="match status" value="1"/>
</dbReference>
<evidence type="ECO:0000313" key="8">
    <source>
        <dbReference type="EMBL" id="KAK8960392.1"/>
    </source>
</evidence>
<dbReference type="Pfam" id="PF01657">
    <property type="entry name" value="Stress-antifung"/>
    <property type="match status" value="1"/>
</dbReference>
<comment type="subcellular location">
    <subcellularLocation>
        <location evidence="1">Secreted</location>
    </subcellularLocation>
</comment>
<protein>
    <recommendedName>
        <fullName evidence="7">Gnk2-homologous domain-containing protein</fullName>
    </recommendedName>
</protein>
<dbReference type="PROSITE" id="PS51473">
    <property type="entry name" value="GNK2"/>
    <property type="match status" value="1"/>
</dbReference>
<proteinExistence type="inferred from homology"/>
<dbReference type="EMBL" id="JBBWWR010000010">
    <property type="protein sequence ID" value="KAK8960392.1"/>
    <property type="molecule type" value="Genomic_DNA"/>
</dbReference>
<keyword evidence="4" id="KW-0677">Repeat</keyword>
<sequence>MDFSHQLFLLALLLPLAACINPTYQHCGQNFTGNSILQDNINKTIYSMIANTPDSGYAVSTIGNGSNTVYGLARCRRDIGPKACSDCIVVASQDLRAICPETSASHIWRDLCFLRYEITNFLETIDNSYLKGRRSTKEAELVPLNPRVETPPLSILESWGYRSLNPCTSSSPAYLLPTPSGEVFVDHIDIDIDAPIDEDH</sequence>
<accession>A0ABR2M8B7</accession>
<feature type="signal peptide" evidence="6">
    <location>
        <begin position="1"/>
        <end position="19"/>
    </location>
</feature>
<evidence type="ECO:0000256" key="1">
    <source>
        <dbReference type="ARBA" id="ARBA00004613"/>
    </source>
</evidence>
<evidence type="ECO:0000256" key="4">
    <source>
        <dbReference type="ARBA" id="ARBA00022737"/>
    </source>
</evidence>
<comment type="caution">
    <text evidence="8">The sequence shown here is derived from an EMBL/GenBank/DDBJ whole genome shotgun (WGS) entry which is preliminary data.</text>
</comment>
<evidence type="ECO:0000259" key="7">
    <source>
        <dbReference type="PROSITE" id="PS51473"/>
    </source>
</evidence>